<dbReference type="Proteomes" id="UP000027265">
    <property type="component" value="Unassembled WGS sequence"/>
</dbReference>
<feature type="domain" description="Pyridoxamine kinase/Phosphomethylpyrimidine kinase" evidence="2">
    <location>
        <begin position="241"/>
        <end position="315"/>
    </location>
</feature>
<evidence type="ECO:0000313" key="3">
    <source>
        <dbReference type="EMBL" id="KDQ59785.1"/>
    </source>
</evidence>
<dbReference type="InParanoid" id="A0A067Q0X1"/>
<dbReference type="InterPro" id="IPR013749">
    <property type="entry name" value="PM/HMP-P_kinase-1"/>
</dbReference>
<protein>
    <recommendedName>
        <fullName evidence="5">Pyridoxamine kinase/Phosphomethylpyrimidine kinase domain-containing protein</fullName>
    </recommendedName>
</protein>
<dbReference type="STRING" id="933084.A0A067Q0X1"/>
<reference evidence="4" key="1">
    <citation type="journal article" date="2014" name="Proc. Natl. Acad. Sci. U.S.A.">
        <title>Extensive sampling of basidiomycete genomes demonstrates inadequacy of the white-rot/brown-rot paradigm for wood decay fungi.</title>
        <authorList>
            <person name="Riley R."/>
            <person name="Salamov A.A."/>
            <person name="Brown D.W."/>
            <person name="Nagy L.G."/>
            <person name="Floudas D."/>
            <person name="Held B.W."/>
            <person name="Levasseur A."/>
            <person name="Lombard V."/>
            <person name="Morin E."/>
            <person name="Otillar R."/>
            <person name="Lindquist E.A."/>
            <person name="Sun H."/>
            <person name="LaButti K.M."/>
            <person name="Schmutz J."/>
            <person name="Jabbour D."/>
            <person name="Luo H."/>
            <person name="Baker S.E."/>
            <person name="Pisabarro A.G."/>
            <person name="Walton J.D."/>
            <person name="Blanchette R.A."/>
            <person name="Henrissat B."/>
            <person name="Martin F."/>
            <person name="Cullen D."/>
            <person name="Hibbett D.S."/>
            <person name="Grigoriev I.V."/>
        </authorList>
    </citation>
    <scope>NUCLEOTIDE SEQUENCE [LARGE SCALE GENOMIC DNA]</scope>
    <source>
        <strain evidence="4">MUCL 33604</strain>
    </source>
</reference>
<dbReference type="InterPro" id="IPR004305">
    <property type="entry name" value="Thiaminase-2/PQQC"/>
</dbReference>
<dbReference type="NCBIfam" id="TIGR00097">
    <property type="entry name" value="HMP-P_kinase"/>
    <property type="match status" value="1"/>
</dbReference>
<proteinExistence type="predicted"/>
<dbReference type="OrthoDB" id="10028886at2759"/>
<dbReference type="InterPro" id="IPR004399">
    <property type="entry name" value="HMP/HMP-P_kinase_dom"/>
</dbReference>
<accession>A0A067Q0X1</accession>
<dbReference type="HOGENOM" id="CLU_020520_2_1_1"/>
<dbReference type="EMBL" id="KL197715">
    <property type="protein sequence ID" value="KDQ59785.1"/>
    <property type="molecule type" value="Genomic_DNA"/>
</dbReference>
<dbReference type="Gene3D" id="1.20.910.10">
    <property type="entry name" value="Heme oxygenase-like"/>
    <property type="match status" value="1"/>
</dbReference>
<dbReference type="SUPFAM" id="SSF48613">
    <property type="entry name" value="Heme oxygenase-like"/>
    <property type="match status" value="1"/>
</dbReference>
<dbReference type="PANTHER" id="PTHR20858">
    <property type="entry name" value="PHOSPHOMETHYLPYRIMIDINE KINASE"/>
    <property type="match status" value="1"/>
</dbReference>
<gene>
    <name evidence="3" type="ORF">JAAARDRAFT_33355</name>
</gene>
<dbReference type="GO" id="GO:0008972">
    <property type="term" value="F:phosphomethylpyrimidine kinase activity"/>
    <property type="evidence" value="ECO:0007669"/>
    <property type="project" value="InterPro"/>
</dbReference>
<sequence>MSTILATRDGGYPTVMTIAGTDSSGGAGIQADLKTFTALKCYGTSVITAMTAQNTTGVQAIHGAPPEFVEQQIRSVLTDIDVRAIKTGMLFDAANTRAVAATLRQHFVDSEVPPVVLDPVCVSTSGHTLLHPEAVEVMVQELFPLALLITPNRAEAELLLSHGDKPSGKIESLTDMVTAAEELLALGSHAVLLKGGHITTSLEDVNEVCSGRAGVEVIRGSLLGENMEILQSVEVPPVTLVVDILHQSDGATTLFLRPRIDSTSTHGTGCTLSAALTCALARGFSLVEATRIATEYTHLGIETAFPCGGGYGPLNHLHSISLARIPPPTPSNPHPFTRILIQSTSKIWKEYVEHDFVKQLGMGTLPKTHFVHFIKQDYHYLKYYARAYGLLGAKSISFPAIQSAAQTMLHVVREVGMHASFCANWNITEEELRSTPESAACTAYGAYIMDIGLQGDSSKLIMALAACLLGYGEVGLWLRKEAQQPNSWVKLEGNPYRHWIEDYSGPEYQAAVKAGIDIIEACAVSDPPSTARFEEWVAVWDKCTSLEKGFWDMAMGLL</sequence>
<dbReference type="GO" id="GO:0005829">
    <property type="term" value="C:cytosol"/>
    <property type="evidence" value="ECO:0007669"/>
    <property type="project" value="TreeGrafter"/>
</dbReference>
<organism evidence="3 4">
    <name type="scientific">Jaapia argillacea MUCL 33604</name>
    <dbReference type="NCBI Taxonomy" id="933084"/>
    <lineage>
        <taxon>Eukaryota</taxon>
        <taxon>Fungi</taxon>
        <taxon>Dikarya</taxon>
        <taxon>Basidiomycota</taxon>
        <taxon>Agaricomycotina</taxon>
        <taxon>Agaricomycetes</taxon>
        <taxon>Agaricomycetidae</taxon>
        <taxon>Jaapiales</taxon>
        <taxon>Jaapiaceae</taxon>
        <taxon>Jaapia</taxon>
    </lineage>
</organism>
<dbReference type="SUPFAM" id="SSF53613">
    <property type="entry name" value="Ribokinase-like"/>
    <property type="match status" value="1"/>
</dbReference>
<dbReference type="CDD" id="cd19367">
    <property type="entry name" value="TenA_C_ScTHI20-like"/>
    <property type="match status" value="1"/>
</dbReference>
<dbReference type="CDD" id="cd01169">
    <property type="entry name" value="HMPP_kinase"/>
    <property type="match status" value="1"/>
</dbReference>
<dbReference type="FunCoup" id="A0A067Q0X1">
    <property type="interactions" value="247"/>
</dbReference>
<keyword evidence="4" id="KW-1185">Reference proteome</keyword>
<dbReference type="AlphaFoldDB" id="A0A067Q0X1"/>
<evidence type="ECO:0000259" key="2">
    <source>
        <dbReference type="Pfam" id="PF08543"/>
    </source>
</evidence>
<name>A0A067Q0X1_9AGAM</name>
<dbReference type="Pfam" id="PF03070">
    <property type="entry name" value="TENA_THI-4"/>
    <property type="match status" value="1"/>
</dbReference>
<dbReference type="InterPro" id="IPR016084">
    <property type="entry name" value="Haem_Oase-like_multi-hlx"/>
</dbReference>
<evidence type="ECO:0000313" key="4">
    <source>
        <dbReference type="Proteomes" id="UP000027265"/>
    </source>
</evidence>
<feature type="domain" description="Pyridoxamine kinase/Phosphomethylpyrimidine kinase" evidence="2">
    <location>
        <begin position="22"/>
        <end position="210"/>
    </location>
</feature>
<dbReference type="GO" id="GO:0009228">
    <property type="term" value="P:thiamine biosynthetic process"/>
    <property type="evidence" value="ECO:0007669"/>
    <property type="project" value="InterPro"/>
</dbReference>
<feature type="domain" description="Thiaminase-2/PQQC" evidence="1">
    <location>
        <begin position="344"/>
        <end position="555"/>
    </location>
</feature>
<dbReference type="InterPro" id="IPR029056">
    <property type="entry name" value="Ribokinase-like"/>
</dbReference>
<dbReference type="Gene3D" id="3.40.1190.20">
    <property type="match status" value="1"/>
</dbReference>
<dbReference type="Pfam" id="PF08543">
    <property type="entry name" value="Phos_pyr_kin"/>
    <property type="match status" value="2"/>
</dbReference>
<dbReference type="PANTHER" id="PTHR20858:SF17">
    <property type="entry name" value="HYDROXYMETHYLPYRIMIDINE_PHOSPHOMETHYLPYRIMIDINE KINASE THI20-RELATED"/>
    <property type="match status" value="1"/>
</dbReference>
<evidence type="ECO:0008006" key="5">
    <source>
        <dbReference type="Google" id="ProtNLM"/>
    </source>
</evidence>
<evidence type="ECO:0000259" key="1">
    <source>
        <dbReference type="Pfam" id="PF03070"/>
    </source>
</evidence>
<dbReference type="GO" id="GO:0008902">
    <property type="term" value="F:hydroxymethylpyrimidine kinase activity"/>
    <property type="evidence" value="ECO:0007669"/>
    <property type="project" value="TreeGrafter"/>
</dbReference>